<evidence type="ECO:0000256" key="3">
    <source>
        <dbReference type="PROSITE-ProRule" id="PRU00339"/>
    </source>
</evidence>
<evidence type="ECO:0000256" key="4">
    <source>
        <dbReference type="SAM" id="MobiDB-lite"/>
    </source>
</evidence>
<evidence type="ECO:0000256" key="1">
    <source>
        <dbReference type="ARBA" id="ARBA00022737"/>
    </source>
</evidence>
<name>A0A6G1SPI5_9ACAR</name>
<feature type="compositionally biased region" description="Low complexity" evidence="4">
    <location>
        <begin position="665"/>
        <end position="692"/>
    </location>
</feature>
<dbReference type="PANTHER" id="PTHR22767:SF2">
    <property type="entry name" value="N(ALPHA)-ACETYLTRANSFERASE 15_16, ISOFORM A"/>
    <property type="match status" value="1"/>
</dbReference>
<dbReference type="SUPFAM" id="SSF48452">
    <property type="entry name" value="TPR-like"/>
    <property type="match status" value="2"/>
</dbReference>
<dbReference type="SMART" id="SM00028">
    <property type="entry name" value="TPR"/>
    <property type="match status" value="4"/>
</dbReference>
<feature type="region of interest" description="Disordered" evidence="4">
    <location>
        <begin position="657"/>
        <end position="729"/>
    </location>
</feature>
<feature type="compositionally biased region" description="Low complexity" evidence="4">
    <location>
        <begin position="708"/>
        <end position="719"/>
    </location>
</feature>
<reference evidence="5" key="1">
    <citation type="submission" date="2018-10" db="EMBL/GenBank/DDBJ databases">
        <title>Transcriptome assembly of Aceria tosichella (Wheat curl mite) Type 2.</title>
        <authorList>
            <person name="Scully E.D."/>
            <person name="Geib S.M."/>
            <person name="Palmer N.A."/>
            <person name="Gupta A.K."/>
            <person name="Sarath G."/>
            <person name="Tatineni S."/>
        </authorList>
    </citation>
    <scope>NUCLEOTIDE SEQUENCE</scope>
    <source>
        <strain evidence="5">LincolnNE</strain>
    </source>
</reference>
<gene>
    <name evidence="5" type="primary">NAA15</name>
    <name evidence="5" type="ORF">g.9825</name>
</gene>
<dbReference type="InterPro" id="IPR011990">
    <property type="entry name" value="TPR-like_helical_dom_sf"/>
</dbReference>
<keyword evidence="5" id="KW-0808">Transferase</keyword>
<organism evidence="5">
    <name type="scientific">Aceria tosichella</name>
    <name type="common">wheat curl mite</name>
    <dbReference type="NCBI Taxonomy" id="561515"/>
    <lineage>
        <taxon>Eukaryota</taxon>
        <taxon>Metazoa</taxon>
        <taxon>Ecdysozoa</taxon>
        <taxon>Arthropoda</taxon>
        <taxon>Chelicerata</taxon>
        <taxon>Arachnida</taxon>
        <taxon>Acari</taxon>
        <taxon>Acariformes</taxon>
        <taxon>Trombidiformes</taxon>
        <taxon>Prostigmata</taxon>
        <taxon>Eupodina</taxon>
        <taxon>Eriophyoidea</taxon>
        <taxon>Eriophyidae</taxon>
        <taxon>Eriophyinae</taxon>
        <taxon>Aceriini</taxon>
        <taxon>Aceria</taxon>
    </lineage>
</organism>
<dbReference type="PROSITE" id="PS50005">
    <property type="entry name" value="TPR"/>
    <property type="match status" value="3"/>
</dbReference>
<dbReference type="Pfam" id="PF13414">
    <property type="entry name" value="TPR_11"/>
    <property type="match status" value="1"/>
</dbReference>
<dbReference type="GO" id="GO:0031415">
    <property type="term" value="C:NatA complex"/>
    <property type="evidence" value="ECO:0007669"/>
    <property type="project" value="TreeGrafter"/>
</dbReference>
<dbReference type="PIRSF" id="PIRSF000422">
    <property type="entry name" value="N-terminal-AcTrfase-A_aux_su"/>
    <property type="match status" value="1"/>
</dbReference>
<feature type="repeat" description="TPR" evidence="3">
    <location>
        <begin position="467"/>
        <end position="500"/>
    </location>
</feature>
<keyword evidence="1" id="KW-0677">Repeat</keyword>
<dbReference type="Gene3D" id="1.25.40.1040">
    <property type="match status" value="2"/>
</dbReference>
<dbReference type="Pfam" id="PF12569">
    <property type="entry name" value="NatA_aux_su"/>
    <property type="match status" value="3"/>
</dbReference>
<dbReference type="PANTHER" id="PTHR22767">
    <property type="entry name" value="N-TERMINAL ACETYLTRANSFERASE-RELATED"/>
    <property type="match status" value="1"/>
</dbReference>
<keyword evidence="2 3" id="KW-0802">TPR repeat</keyword>
<dbReference type="InterPro" id="IPR019734">
    <property type="entry name" value="TPR_rpt"/>
</dbReference>
<accession>A0A6G1SPI5</accession>
<dbReference type="GO" id="GO:0016740">
    <property type="term" value="F:transferase activity"/>
    <property type="evidence" value="ECO:0007669"/>
    <property type="project" value="UniProtKB-KW"/>
</dbReference>
<feature type="repeat" description="TPR" evidence="3">
    <location>
        <begin position="78"/>
        <end position="111"/>
    </location>
</feature>
<dbReference type="AlphaFoldDB" id="A0A6G1SPI5"/>
<dbReference type="EMBL" id="GGYP01007121">
    <property type="protein sequence ID" value="MDE51892.1"/>
    <property type="molecule type" value="Transcribed_RNA"/>
</dbReference>
<proteinExistence type="predicted"/>
<feature type="repeat" description="TPR" evidence="3">
    <location>
        <begin position="433"/>
        <end position="466"/>
    </location>
</feature>
<protein>
    <submittedName>
        <fullName evidence="5">N-alpha-acetyltransferase 15, NatA auxiliary subunit</fullName>
    </submittedName>
</protein>
<sequence>MAPLPPKQNNMFRKILKFYDHKQYKMGLKLAKQILSNPETANHGETMAMKGLILNCMGKKEEADLFVRKGLRADLTSHVCWHVYGLLQRSEHKYDEAIKAYRNALKYDPDNITILRDLSLLQIQMRDLDGFRDTRYQLFMLRPGARVSWISFAVAYHLLADYTTASKILDEWRVAEKEQKESKPTPDADKTSSIYEQSELFLYQVMILTEATKYKEALDLLNKHSSHICDRLAVLESKVELLLALGRNAEASKIIQEQLIARNQENYLYYKQLEQALKIDSKDEVNRLVVYQNMQLKYPRSQVPFKIPLQFVNVPERFRPLVDAYLRKAIKKCLPALFRNLRPVYNMEYDRMVGELNEKIINSTNNYQSLIESTNNSVDARKIRASVFKEHGIPTKLKIIEDVLLSYEKNLDEFMDFDANSSKGDRENKTLVLWVYYYLAQHYDYLGQYNEALEYAEKAIKHTPTLIELYTLMGKIYKHLNEIDKAVEQVNKAQELDTADRYLNSKCAKYLLRANKVSQAEEMCSKFTRAGVPVTENLNEMQCMWFQLETARAYYRMKNYGMALKKCYEIDAFFSEVTEDQFDFHTYCMRKVTLRAYIRLLRVEDVLRSHKFFFDAAEIAINIYIKLYDEPLVEGKENQANTTAEAQLSANELKKLKNKERKAAAKQQQSQQSQAKLNKNSNSKVGNSNGDGSRPGHNKSEPSNKTDQQQQNQQQAANNKAGDTRSNNAESLDPVALEHPKDPLEKALRFLTPLKNLATKRIDTHILAFELYRRKNKPLLMLQSVKRAHLLDPYHTKLRQQMKEFMDIVGNLTNSGQLSDTVRKVLDIELPKLQCEKIDVSKLLQVNLSLG</sequence>
<evidence type="ECO:0000256" key="2">
    <source>
        <dbReference type="ARBA" id="ARBA00022803"/>
    </source>
</evidence>
<dbReference type="Gene3D" id="1.25.40.1010">
    <property type="match status" value="1"/>
</dbReference>
<dbReference type="InterPro" id="IPR021183">
    <property type="entry name" value="NatA_aux_su"/>
</dbReference>
<evidence type="ECO:0000313" key="5">
    <source>
        <dbReference type="EMBL" id="MDE51892.1"/>
    </source>
</evidence>